<dbReference type="Pfam" id="PF07653">
    <property type="entry name" value="SH3_2"/>
    <property type="match status" value="2"/>
</dbReference>
<dbReference type="CDD" id="cd12012">
    <property type="entry name" value="SH3_RIM-BP_2"/>
    <property type="match status" value="1"/>
</dbReference>
<dbReference type="CDD" id="cd12013">
    <property type="entry name" value="SH3_RIM-BP_3"/>
    <property type="match status" value="1"/>
</dbReference>
<feature type="compositionally biased region" description="Polar residues" evidence="5">
    <location>
        <begin position="1272"/>
        <end position="1286"/>
    </location>
</feature>
<feature type="domain" description="SH3" evidence="6">
    <location>
        <begin position="1076"/>
        <end position="1144"/>
    </location>
</feature>
<keyword evidence="4" id="KW-0175">Coiled coil</keyword>
<dbReference type="Pfam" id="PF25523">
    <property type="entry name" value="Ig_RIMBP2"/>
    <property type="match status" value="1"/>
</dbReference>
<feature type="region of interest" description="Disordered" evidence="5">
    <location>
        <begin position="1038"/>
        <end position="1065"/>
    </location>
</feature>
<feature type="region of interest" description="Disordered" evidence="5">
    <location>
        <begin position="978"/>
        <end position="999"/>
    </location>
</feature>
<keyword evidence="1 3" id="KW-0728">SH3 domain</keyword>
<feature type="compositionally biased region" description="Polar residues" evidence="5">
    <location>
        <begin position="1039"/>
        <end position="1065"/>
    </location>
</feature>
<dbReference type="InterPro" id="IPR013783">
    <property type="entry name" value="Ig-like_fold"/>
</dbReference>
<dbReference type="PANTHER" id="PTHR14234">
    <property type="entry name" value="RIM BINDING PROTEIN-RELATED"/>
    <property type="match status" value="1"/>
</dbReference>
<dbReference type="SUPFAM" id="SSF50044">
    <property type="entry name" value="SH3-domain"/>
    <property type="match status" value="2"/>
</dbReference>
<evidence type="ECO:0000313" key="8">
    <source>
        <dbReference type="Proteomes" id="UP000230066"/>
    </source>
</evidence>
<organism evidence="7 8">
    <name type="scientific">Fasciola hepatica</name>
    <name type="common">Liver fluke</name>
    <dbReference type="NCBI Taxonomy" id="6192"/>
    <lineage>
        <taxon>Eukaryota</taxon>
        <taxon>Metazoa</taxon>
        <taxon>Spiralia</taxon>
        <taxon>Lophotrochozoa</taxon>
        <taxon>Platyhelminthes</taxon>
        <taxon>Trematoda</taxon>
        <taxon>Digenea</taxon>
        <taxon>Plagiorchiida</taxon>
        <taxon>Echinostomata</taxon>
        <taxon>Echinostomatoidea</taxon>
        <taxon>Fasciolidae</taxon>
        <taxon>Fasciola</taxon>
    </lineage>
</organism>
<evidence type="ECO:0000256" key="2">
    <source>
        <dbReference type="ARBA" id="ARBA00022737"/>
    </source>
</evidence>
<feature type="region of interest" description="Disordered" evidence="5">
    <location>
        <begin position="1175"/>
        <end position="1208"/>
    </location>
</feature>
<dbReference type="InterPro" id="IPR035755">
    <property type="entry name" value="RIM-BP_SH3_3"/>
</dbReference>
<dbReference type="InterPro" id="IPR040325">
    <property type="entry name" value="RIMBP1/2/3"/>
</dbReference>
<dbReference type="InterPro" id="IPR057884">
    <property type="entry name" value="FN3_RIM-BP1/2/3"/>
</dbReference>
<evidence type="ECO:0000256" key="1">
    <source>
        <dbReference type="ARBA" id="ARBA00022443"/>
    </source>
</evidence>
<keyword evidence="8" id="KW-1185">Reference proteome</keyword>
<dbReference type="InterPro" id="IPR035753">
    <property type="entry name" value="RIM-BP_SH3_2"/>
</dbReference>
<evidence type="ECO:0000259" key="6">
    <source>
        <dbReference type="PROSITE" id="PS50002"/>
    </source>
</evidence>
<proteinExistence type="predicted"/>
<dbReference type="InterPro" id="IPR036028">
    <property type="entry name" value="SH3-like_dom_sf"/>
</dbReference>
<feature type="compositionally biased region" description="Basic residues" evidence="5">
    <location>
        <begin position="1599"/>
        <end position="1610"/>
    </location>
</feature>
<evidence type="ECO:0000256" key="3">
    <source>
        <dbReference type="PROSITE-ProRule" id="PRU00192"/>
    </source>
</evidence>
<dbReference type="Gene3D" id="2.60.40.10">
    <property type="entry name" value="Immunoglobulins"/>
    <property type="match status" value="1"/>
</dbReference>
<feature type="compositionally biased region" description="Basic residues" evidence="5">
    <location>
        <begin position="666"/>
        <end position="679"/>
    </location>
</feature>
<evidence type="ECO:0000256" key="5">
    <source>
        <dbReference type="SAM" id="MobiDB-lite"/>
    </source>
</evidence>
<dbReference type="InterPro" id="IPR001452">
    <property type="entry name" value="SH3_domain"/>
</dbReference>
<gene>
    <name evidence="7" type="ORF">D915_003956</name>
</gene>
<reference evidence="7" key="1">
    <citation type="submission" date="2019-03" db="EMBL/GenBank/DDBJ databases">
        <title>Improved annotation for the trematode Fasciola hepatica.</title>
        <authorList>
            <person name="Choi Y.-J."/>
            <person name="Martin J."/>
            <person name="Mitreva M."/>
        </authorList>
    </citation>
    <scope>NUCLEOTIDE SEQUENCE [LARGE SCALE GENOMIC DNA]</scope>
</reference>
<feature type="compositionally biased region" description="Polar residues" evidence="5">
    <location>
        <begin position="1399"/>
        <end position="1408"/>
    </location>
</feature>
<feature type="region of interest" description="Disordered" evidence="5">
    <location>
        <begin position="882"/>
        <end position="951"/>
    </location>
</feature>
<dbReference type="PRINTS" id="PR00452">
    <property type="entry name" value="SH3DOMAIN"/>
</dbReference>
<feature type="compositionally biased region" description="Polar residues" evidence="5">
    <location>
        <begin position="1448"/>
        <end position="1462"/>
    </location>
</feature>
<feature type="region of interest" description="Disordered" evidence="5">
    <location>
        <begin position="611"/>
        <end position="720"/>
    </location>
</feature>
<feature type="domain" description="SH3" evidence="6">
    <location>
        <begin position="1327"/>
        <end position="1395"/>
    </location>
</feature>
<dbReference type="EMBL" id="JXXN02001300">
    <property type="protein sequence ID" value="THD25077.1"/>
    <property type="molecule type" value="Genomic_DNA"/>
</dbReference>
<feature type="region of interest" description="Disordered" evidence="5">
    <location>
        <begin position="1554"/>
        <end position="1610"/>
    </location>
</feature>
<evidence type="ECO:0000256" key="4">
    <source>
        <dbReference type="SAM" id="Coils"/>
    </source>
</evidence>
<feature type="compositionally biased region" description="Basic and acidic residues" evidence="5">
    <location>
        <begin position="1425"/>
        <end position="1435"/>
    </location>
</feature>
<dbReference type="Proteomes" id="UP000230066">
    <property type="component" value="Unassembled WGS sequence"/>
</dbReference>
<evidence type="ECO:0000313" key="7">
    <source>
        <dbReference type="EMBL" id="THD25077.1"/>
    </source>
</evidence>
<feature type="coiled-coil region" evidence="4">
    <location>
        <begin position="82"/>
        <end position="109"/>
    </location>
</feature>
<dbReference type="PANTHER" id="PTHR14234:SF19">
    <property type="entry name" value="RIM-BINDING PROTEIN, ISOFORM F"/>
    <property type="match status" value="1"/>
</dbReference>
<dbReference type="SMART" id="SM00326">
    <property type="entry name" value="SH3"/>
    <property type="match status" value="2"/>
</dbReference>
<keyword evidence="2" id="KW-0677">Repeat</keyword>
<dbReference type="Gene3D" id="2.30.30.40">
    <property type="entry name" value="SH3 Domains"/>
    <property type="match status" value="2"/>
</dbReference>
<comment type="caution">
    <text evidence="7">The sequence shown here is derived from an EMBL/GenBank/DDBJ whole genome shotgun (WGS) entry which is preliminary data.</text>
</comment>
<dbReference type="GO" id="GO:0007274">
    <property type="term" value="P:neuromuscular synaptic transmission"/>
    <property type="evidence" value="ECO:0007669"/>
    <property type="project" value="TreeGrafter"/>
</dbReference>
<dbReference type="FunFam" id="2.30.30.40:FF:000023">
    <property type="entry name" value="RIMS-binding protein 2 isoform F"/>
    <property type="match status" value="1"/>
</dbReference>
<protein>
    <submittedName>
        <fullName evidence="7">RIMS-binding protein 2</fullName>
    </submittedName>
</protein>
<dbReference type="GO" id="GO:0045202">
    <property type="term" value="C:synapse"/>
    <property type="evidence" value="ECO:0007669"/>
    <property type="project" value="GOC"/>
</dbReference>
<dbReference type="FunFam" id="2.30.30.40:FF:000016">
    <property type="entry name" value="RIMS-binding protein 2 isoform X2"/>
    <property type="match status" value="1"/>
</dbReference>
<feature type="region of interest" description="Disordered" evidence="5">
    <location>
        <begin position="1393"/>
        <end position="1529"/>
    </location>
</feature>
<accession>A0A4E0RV59</accession>
<sequence>MLQSHMDRVLQKLHEISDTRQQLLLEYSALKAKLEAKLAEQVFHLNSSLAQTRLSQEQTTYSILCSTNGEQELNTTNGDETIENLRAHLRELEKRCALQQLRHEEVLLELEDARKRSKQDPSLLSVLPAPTLNADSAYTRVSAMEFPSSYSTPSTVSSVITATSSIPSNRPVPTEVSLIEGRLGAPMHSLSTQLGRNASIQAAGISRHITGRLFASGAPDIPAPSMITLERQLIHSVLISWKPPDQSIGAQTVISAYHIYVDDLPPDTLHRVCVQALPQTTISSESAQLHAPPNWNVNTSSGVDTQHLTAFIEFRTLPVGLPDPPTNVQLEPGPQDGMLLVTWTPVPQDKSAVAAASAAGADSTLPVQGYTVCLNERSLMEVDGSSNDHAIIPLRLVKEHLDQVFLESQPQPALTTTVDLKLEGTTNPQMGTFGQPVATTELPQTLLITVHSTVPMSAMKQDAQTSGSASTLGPSDVNSCASVAVLKGSSGPGSRQICLTPELLVAAGGSLEGTLHIFGAKLSQQLGIDESAARRAGVPLISTTLEARSPSPSTQNTMQSGSVAGVTGHEQGLITVSADTIRKRSPTTDAIGSAEALLMRHRMEESRERAVVTSSPEHTWPSHGADGSRGIRTRFSSARSSAPWPWPAGFGGPRTRGPISINRSPNRTHRGRYSRKSFRQTRSMSDDYEPRPGHQCAVPPDNSFPDEEENNSDSAWSSETPFGRHPWLRASSLYNLNHRIPSKYWRPRGAAKSSWDLRTLHNYDDSVGRLYSQQSKCHQEYKRAMKQRPGYVCDWTIPCERRSDPHSLGAWPEAVPRTAPFVYPKISGSRVHRRFGNKLYREFGSASPGPFITALSSSSNDEKRGTLFPDFLGSEGARRLNTRLSSGEYIGTDGRHRFPPPRSRSTSPHRSRRPGSAAKPTAHITRDSGHSNGDSRFNAVDGPSRPSRSRYIEPRPMEEAMQRDPVQAQNVFAASFTTSQWPDQPPVGMPPRSGSGQPTSILSRFGQTESQAEISRGRTDPFVEPGFGWPIGQRGLPEQNRSGLTARPTGQTQPTQRGFEASQTDGVFQQSVHQAKQMRMVIALYDYDPATMSPNPDAVKEELPFREGQLIKIFGGCDEDGFYLGECNGLRGLVPSNMVSHPDRELPLSVGGADGAVSMDNRLQQAREADAKLDNERFSGRSDGSVTLPPGQVAKPRRDGDSVTATQRPHTMATTSTGAVAGLQPGQSYPQTTRVSGMPGYGRTTSNEIHDSGLNQMRHIPTATDGPGGSSRDYTNSGPPTSYNKPTSPPDQRYRLGPSGAGANRFVQVPIDQAGPYSVTDRGGRTQPVRSMVAIYDYDPHVLSPNADAEMELSFRTGDHITVYGEMDEDGFYTGETMDGRRGLVPSNFLRELSLPGSAPSSTSQSRALLTRDQRTRGSQNSVARVERPHDERGYRLGPTSPYIPTLASDSNPQLEHSSCYDTSGRGGAPIPNTRRPDDPYDVGPPSERTPRNRNVELYGAPPGSPTTSGRFAPVDAQPPSDVVERPSAYSDRYTAAHWNRENEMDDRDLAAYATDMPKDNQNKRVSSAYTTYRGTQPMDRSSITEPNYPGDDVPNSNQRRRSTLRGLFR</sequence>
<feature type="region of interest" description="Disordered" evidence="5">
    <location>
        <begin position="1257"/>
        <end position="1303"/>
    </location>
</feature>
<feature type="compositionally biased region" description="Polar residues" evidence="5">
    <location>
        <begin position="1564"/>
        <end position="1586"/>
    </location>
</feature>
<name>A0A4E0RV59_FASHE</name>
<dbReference type="PROSITE" id="PS50002">
    <property type="entry name" value="SH3"/>
    <property type="match status" value="2"/>
</dbReference>
<feature type="region of interest" description="Disordered" evidence="5">
    <location>
        <begin position="854"/>
        <end position="873"/>
    </location>
</feature>